<dbReference type="RefSeq" id="WP_130059400.1">
    <property type="nucleotide sequence ID" value="NZ_JADNPJ010000013.1"/>
</dbReference>
<reference evidence="1 2" key="1">
    <citation type="journal article" date="2019" name="Nat. Med.">
        <title>A library of human gut bacterial isolates paired with longitudinal multiomics data enables mechanistic microbiome research.</title>
        <authorList>
            <person name="Poyet M."/>
            <person name="Groussin M."/>
            <person name="Gibbons S.M."/>
            <person name="Avila-Pacheco J."/>
            <person name="Jiang X."/>
            <person name="Kearney S.M."/>
            <person name="Perrotta A.R."/>
            <person name="Berdy B."/>
            <person name="Zhao S."/>
            <person name="Lieberman T.D."/>
            <person name="Swanson P.K."/>
            <person name="Smith M."/>
            <person name="Roesemann S."/>
            <person name="Alexander J.E."/>
            <person name="Rich S.A."/>
            <person name="Livny J."/>
            <person name="Vlamakis H."/>
            <person name="Clish C."/>
            <person name="Bullock K."/>
            <person name="Deik A."/>
            <person name="Scott J."/>
            <person name="Pierce K.A."/>
            <person name="Xavier R.J."/>
            <person name="Alm E.J."/>
        </authorList>
    </citation>
    <scope>NUCLEOTIDE SEQUENCE [LARGE SCALE GENOMIC DNA]</scope>
    <source>
        <strain evidence="1 2">BIOML-A10</strain>
    </source>
</reference>
<gene>
    <name evidence="1" type="ORF">F3F73_15540</name>
</gene>
<comment type="caution">
    <text evidence="1">The sequence shown here is derived from an EMBL/GenBank/DDBJ whole genome shotgun (WGS) entry which is preliminary data.</text>
</comment>
<proteinExistence type="predicted"/>
<sequence>MLNIDFNNIRFINGSANDGFEEFVCQLARREKISCTKTFVRKGKPDGGVECYWPLEDGSIVAWQAKYFCKAFDDSQYQQIDRSVKEALNSHTNLRRYVIAVPTDPSDTHVAGRMSMKERIDGYVERWSKINPHVAFDFWWASDLIERLQKSSNQGLLRFWFGKHEFTDEDLIQFNAGSIKDLGKRYTPKLNIEVEPVQYFEVLSRGNSLSRFLDKELKTAEETCGKIAKNKHCHNVLDSVEKVRKVINQIKEVNITGTDRIALDVLLTALISLGEAVQDIANSIVDKEKITEEEYRISRDIYALGIDILNVYNDLNQNMMRLVNDPILILEGDAGVGKSHLMADAVQRREKEKQFSLLFLGQKFITDEEPFTQMMRMLNFNGSSEELLDTLEAKAETTGHRIIIFMDAINEGHGLAIWQSNIRSFIDRIRQHPWLGLVLSIRTSYTPAILPWGELGNDYCVWARHYGFGTNTQKAVQLYFKEYDILYPSVPLLNPEFKNPLFLHLFCEGMKNNGYRKIPDGVKGIASVMNLFFDGIEKSLRRAKHYSPLIKCVDKAVRKYIEYTAEKGRHEMPIDTAIEIFSDIYPRVFTEGELLDCLISEGVFSKNIFYKTVDNYEECIYFTYERFENMLQAEYLIDKLQLDDKTLEEYIQSIKSPYMIGGLLESLAILLPERQGIELYDSLPKFHSHKAVVNAVLSSLIWREEKTIDLHLDSYFNEFIEDNQFRERLIRIVMEIAFNIGNYYNADYLHKMLIPMKLADRDAMWVPTLYRIYGSQDNIIEEIINWVWHESDEVYIDEKSVELGATLLSWFLASTNRKLRDTATKALVQLLHNRIQLLIPLLEKFSTVDDPYIHERLYGVALGCALRSKLKGHLASLCQYIYSSVFDVEGEVYPHILLRDYAREIIEYAISIGEKPSVDVNKIRPPYNSSFNYQPVPDEEIRAILDECEGYKNSPGMCSMLTSMFTEHTNVGFSYGDFGRYTFQSALSNWKIDAERLSNVAIKLIIDKYGYREDKHGTFDQKVGSGRGRSTIPNERIGKKYQWLVLYELLARVADNFQKLEHSWSNNIVEYEGPWKPTVRDIDPTALIRVNEHHQDSEFYENFWWYGGKYANWEPKMSDWLNIESDIPSVEPIIELTDPDGCDWLALECHPEWDEPHYNDSIYKKLWYQVRSCIIDEEDFSLFYEWATKQNFSGRWMPECREKYELFYREYYWSPAYKYYDIEGLTKREIYDRETNQFITHVEITTIGYLWEAEEDYSKETSLYYLMPSKQLFDGLKMQYADKEGVFLNESGEVICFDARAVKGAKNYLLLRKKTLLDYLKTHHKKIMWYILGEKNIIGLHNYHNMPNFPMWLVVSGAYTLDEEGKVIGDLKTSHER</sequence>
<name>A0A7J4XG94_9BACE</name>
<evidence type="ECO:0000313" key="1">
    <source>
        <dbReference type="EMBL" id="KAA3761937.1"/>
    </source>
</evidence>
<evidence type="ECO:0000313" key="2">
    <source>
        <dbReference type="Proteomes" id="UP000422221"/>
    </source>
</evidence>
<accession>A0A7J4XG94</accession>
<organism evidence="1 2">
    <name type="scientific">Bacteroides salyersiae</name>
    <dbReference type="NCBI Taxonomy" id="291644"/>
    <lineage>
        <taxon>Bacteria</taxon>
        <taxon>Pseudomonadati</taxon>
        <taxon>Bacteroidota</taxon>
        <taxon>Bacteroidia</taxon>
        <taxon>Bacteroidales</taxon>
        <taxon>Bacteroidaceae</taxon>
        <taxon>Bacteroides</taxon>
    </lineage>
</organism>
<dbReference type="Proteomes" id="UP000422221">
    <property type="component" value="Unassembled WGS sequence"/>
</dbReference>
<protein>
    <recommendedName>
        <fullName evidence="3">ATP-binding protein</fullName>
    </recommendedName>
</protein>
<dbReference type="EMBL" id="VWMK01000016">
    <property type="protein sequence ID" value="KAA3761937.1"/>
    <property type="molecule type" value="Genomic_DNA"/>
</dbReference>
<evidence type="ECO:0008006" key="3">
    <source>
        <dbReference type="Google" id="ProtNLM"/>
    </source>
</evidence>